<protein>
    <submittedName>
        <fullName evidence="1">Uncharacterized protein</fullName>
    </submittedName>
</protein>
<name>A0ABU2FWU2_9EURY</name>
<evidence type="ECO:0000313" key="1">
    <source>
        <dbReference type="EMBL" id="MDS0284707.1"/>
    </source>
</evidence>
<dbReference type="Proteomes" id="UP001268864">
    <property type="component" value="Unassembled WGS sequence"/>
</dbReference>
<comment type="caution">
    <text evidence="1">The sequence shown here is derived from an EMBL/GenBank/DDBJ whole genome shotgun (WGS) entry which is preliminary data.</text>
</comment>
<sequence length="77" mass="8193">MAPTKKQSFILDAVQKDGVAVVVDNDDIAASRDLSDDKTELSDVLDLADKHGLDVTNVVTDMQKGETRVVFSGGESA</sequence>
<dbReference type="EMBL" id="JAMQOS010000010">
    <property type="protein sequence ID" value="MDS0284707.1"/>
    <property type="molecule type" value="Genomic_DNA"/>
</dbReference>
<dbReference type="RefSeq" id="WP_310902373.1">
    <property type="nucleotide sequence ID" value="NZ_JAMQOS010000010.1"/>
</dbReference>
<keyword evidence="2" id="KW-1185">Reference proteome</keyword>
<evidence type="ECO:0000313" key="2">
    <source>
        <dbReference type="Proteomes" id="UP001268864"/>
    </source>
</evidence>
<proteinExistence type="predicted"/>
<accession>A0ABU2FWU2</accession>
<organism evidence="1 2">
    <name type="scientific">Haloarcula onubensis</name>
    <dbReference type="NCBI Taxonomy" id="2950539"/>
    <lineage>
        <taxon>Archaea</taxon>
        <taxon>Methanobacteriati</taxon>
        <taxon>Methanobacteriota</taxon>
        <taxon>Stenosarchaea group</taxon>
        <taxon>Halobacteria</taxon>
        <taxon>Halobacteriales</taxon>
        <taxon>Haloarculaceae</taxon>
        <taxon>Haloarcula</taxon>
    </lineage>
</organism>
<gene>
    <name evidence="1" type="ORF">NDI86_21635</name>
</gene>
<reference evidence="1 2" key="1">
    <citation type="submission" date="2022-06" db="EMBL/GenBank/DDBJ databases">
        <title>Halomicroarcula sp. a new haloarchaeum isolate from saline soil.</title>
        <authorList>
            <person name="Strakova D."/>
            <person name="Galisteo C."/>
            <person name="Sanchez-Porro C."/>
            <person name="Ventosa A."/>
        </authorList>
    </citation>
    <scope>NUCLEOTIDE SEQUENCE [LARGE SCALE GENOMIC DNA]</scope>
    <source>
        <strain evidence="1 2">S3CR25-11</strain>
    </source>
</reference>